<organism evidence="1 2">
    <name type="scientific">Orbilia ellipsospora</name>
    <dbReference type="NCBI Taxonomy" id="2528407"/>
    <lineage>
        <taxon>Eukaryota</taxon>
        <taxon>Fungi</taxon>
        <taxon>Dikarya</taxon>
        <taxon>Ascomycota</taxon>
        <taxon>Pezizomycotina</taxon>
        <taxon>Orbiliomycetes</taxon>
        <taxon>Orbiliales</taxon>
        <taxon>Orbiliaceae</taxon>
        <taxon>Orbilia</taxon>
    </lineage>
</organism>
<name>A0AAV9XRW6_9PEZI</name>
<gene>
    <name evidence="1" type="ORF">TWF694_001476</name>
</gene>
<accession>A0AAV9XRW6</accession>
<dbReference type="AlphaFoldDB" id="A0AAV9XRW6"/>
<dbReference type="Proteomes" id="UP001365542">
    <property type="component" value="Unassembled WGS sequence"/>
</dbReference>
<protein>
    <submittedName>
        <fullName evidence="1">Uncharacterized protein</fullName>
    </submittedName>
</protein>
<proteinExistence type="predicted"/>
<keyword evidence="2" id="KW-1185">Reference proteome</keyword>
<comment type="caution">
    <text evidence="1">The sequence shown here is derived from an EMBL/GenBank/DDBJ whole genome shotgun (WGS) entry which is preliminary data.</text>
</comment>
<dbReference type="EMBL" id="JAVHJO010000001">
    <property type="protein sequence ID" value="KAK6544793.1"/>
    <property type="molecule type" value="Genomic_DNA"/>
</dbReference>
<evidence type="ECO:0000313" key="1">
    <source>
        <dbReference type="EMBL" id="KAK6544793.1"/>
    </source>
</evidence>
<reference evidence="1 2" key="1">
    <citation type="submission" date="2019-10" db="EMBL/GenBank/DDBJ databases">
        <authorList>
            <person name="Palmer J.M."/>
        </authorList>
    </citation>
    <scope>NUCLEOTIDE SEQUENCE [LARGE SCALE GENOMIC DNA]</scope>
    <source>
        <strain evidence="1 2">TWF694</strain>
    </source>
</reference>
<evidence type="ECO:0000313" key="2">
    <source>
        <dbReference type="Proteomes" id="UP001365542"/>
    </source>
</evidence>
<sequence length="550" mass="61399">MEADEPSSYLNGSYDSGLAIRVLQQAETIERSGSGPSYCDGVITTSCGNIGPFKTTGMRISYIGEGKLRFVSGFRFLPGGEPIGLINDQDISYVPLSATRSKTLVLWVLSSNHGIRDIITTEMGIEPGFSNVSDSIITRRFLGTGPDGIHVKDFYIGLGISEVTEIGIRSPNIKDREGLDREEWFLQSYSWTPRIPPTFLRRDIQLDHYSFVGESMYSNRQERKRAPPMQYAVFDDKKISRLGCWLNSNHEICGMSFFLEASDNPLVIGSTTELSVDTAIGDDDILTSIDIFMHGENGPIISLIVRIFSAIPIAPPSETNDKSSEPRLSSLGIITSHNISRIAIETGSRLKDKSIVRNLDSYLVPETIKNPRFQSLDDIEGPMSRLHFLKAVKGKQPLFVSTSRLVNCCAIDCYVQDNPYQYRITGLCIHHDKDPDQPQSGQQPITLGSICRRGLTKTTFNIHSDEGEYIIAINIYMGRMPLRTTEETGTHVVGIFIWTSNDRKLSVGRCNVDAAMKVYYLRSPIDDDLAIQWVFTGHFDYVFNPNSELA</sequence>